<comment type="caution">
    <text evidence="5">The sequence shown here is derived from an EMBL/GenBank/DDBJ whole genome shotgun (WGS) entry which is preliminary data.</text>
</comment>
<proteinExistence type="predicted"/>
<gene>
    <name evidence="5" type="primary">HMCN1_18</name>
    <name evidence="5" type="ORF">OS493_016987</name>
</gene>
<dbReference type="AlphaFoldDB" id="A0A9X0CMJ5"/>
<organism evidence="5 6">
    <name type="scientific">Desmophyllum pertusum</name>
    <dbReference type="NCBI Taxonomy" id="174260"/>
    <lineage>
        <taxon>Eukaryota</taxon>
        <taxon>Metazoa</taxon>
        <taxon>Cnidaria</taxon>
        <taxon>Anthozoa</taxon>
        <taxon>Hexacorallia</taxon>
        <taxon>Scleractinia</taxon>
        <taxon>Caryophylliina</taxon>
        <taxon>Caryophylliidae</taxon>
        <taxon>Desmophyllum</taxon>
    </lineage>
</organism>
<evidence type="ECO:0000256" key="3">
    <source>
        <dbReference type="ARBA" id="ARBA00022729"/>
    </source>
</evidence>
<dbReference type="InterPro" id="IPR056861">
    <property type="entry name" value="HMCN1-like_VWA"/>
</dbReference>
<dbReference type="InterPro" id="IPR036465">
    <property type="entry name" value="vWFA_dom_sf"/>
</dbReference>
<dbReference type="SUPFAM" id="SSF53300">
    <property type="entry name" value="vWA-like"/>
    <property type="match status" value="1"/>
</dbReference>
<evidence type="ECO:0000313" key="6">
    <source>
        <dbReference type="Proteomes" id="UP001163046"/>
    </source>
</evidence>
<dbReference type="GO" id="GO:0005576">
    <property type="term" value="C:extracellular region"/>
    <property type="evidence" value="ECO:0007669"/>
    <property type="project" value="UniProtKB-SubCell"/>
</dbReference>
<keyword evidence="3" id="KW-0732">Signal</keyword>
<dbReference type="InterPro" id="IPR052577">
    <property type="entry name" value="VWA7"/>
</dbReference>
<evidence type="ECO:0000313" key="5">
    <source>
        <dbReference type="EMBL" id="KAJ7360355.1"/>
    </source>
</evidence>
<dbReference type="EMBL" id="MU827310">
    <property type="protein sequence ID" value="KAJ7360355.1"/>
    <property type="molecule type" value="Genomic_DNA"/>
</dbReference>
<dbReference type="PANTHER" id="PTHR14905">
    <property type="entry name" value="NG37"/>
    <property type="match status" value="1"/>
</dbReference>
<feature type="domain" description="Hemicentin-1-like von Willebrand factor A" evidence="4">
    <location>
        <begin position="1"/>
        <end position="137"/>
    </location>
</feature>
<dbReference type="OrthoDB" id="5975147at2759"/>
<comment type="subcellular location">
    <subcellularLocation>
        <location evidence="1">Secreted</location>
    </subcellularLocation>
</comment>
<evidence type="ECO:0000259" key="4">
    <source>
        <dbReference type="Pfam" id="PF25106"/>
    </source>
</evidence>
<accession>A0A9X0CMJ5</accession>
<keyword evidence="6" id="KW-1185">Reference proteome</keyword>
<dbReference type="PANTHER" id="PTHR14905:SF7">
    <property type="entry name" value="VON WILLEBRAND FACTOR A DOMAIN-CONTAINING PROTEIN 7"/>
    <property type="match status" value="1"/>
</dbReference>
<dbReference type="Pfam" id="PF25106">
    <property type="entry name" value="VWA_4"/>
    <property type="match status" value="1"/>
</dbReference>
<reference evidence="5" key="1">
    <citation type="submission" date="2023-01" db="EMBL/GenBank/DDBJ databases">
        <title>Genome assembly of the deep-sea coral Lophelia pertusa.</title>
        <authorList>
            <person name="Herrera S."/>
            <person name="Cordes E."/>
        </authorList>
    </citation>
    <scope>NUCLEOTIDE SEQUENCE</scope>
    <source>
        <strain evidence="5">USNM1676648</strain>
        <tissue evidence="5">Polyp</tissue>
    </source>
</reference>
<protein>
    <submittedName>
        <fullName evidence="5">Hemicentin-1</fullName>
    </submittedName>
</protein>
<dbReference type="SUPFAM" id="SSF48726">
    <property type="entry name" value="Immunoglobulin"/>
    <property type="match status" value="1"/>
</dbReference>
<sequence>MYDDLIQVRAGAAKILATTLERKVKPLYNYVLIPFHDPTFISTDVGPAIVTTSPEKFQKHLDNLFVQGGGDCPEMSLNAIILALEISLPGSFIYVFTDANAKDFDQTQKFWPSISLEEENVNQVLKFVEESVQANRVNLISTDTGHAANKTYLIPVDNALEELTIALSGEHSALELYHPEGNLYTEEKGLGKLLNLKGAKIISVKNPKPGLWRLVTSSNGSHTLRVTGFSSMSFTSGFGLRPIRSQDEALPRPVAGFRNFVLIKVDGLQPPGTPERVQLLDLQGHLIGEVPFKPRSTDKFAFDWLNFEPPRGLFYVRVVGVDDEYNVFYRASPTALSAVLPESPTVTAPATVEVLPGSRVALWCTVQTGAPAKLQWTMDRRTLGPVLTRIGTANITHIIHQSLARTRAHTRALPVMSEGQPLL</sequence>
<keyword evidence="2" id="KW-0964">Secreted</keyword>
<evidence type="ECO:0000256" key="2">
    <source>
        <dbReference type="ARBA" id="ARBA00022525"/>
    </source>
</evidence>
<evidence type="ECO:0000256" key="1">
    <source>
        <dbReference type="ARBA" id="ARBA00004613"/>
    </source>
</evidence>
<dbReference type="Proteomes" id="UP001163046">
    <property type="component" value="Unassembled WGS sequence"/>
</dbReference>
<name>A0A9X0CMJ5_9CNID</name>
<dbReference type="InterPro" id="IPR036179">
    <property type="entry name" value="Ig-like_dom_sf"/>
</dbReference>